<keyword evidence="2" id="KW-1185">Reference proteome</keyword>
<dbReference type="Gene3D" id="2.70.98.10">
    <property type="match status" value="1"/>
</dbReference>
<dbReference type="GO" id="GO:0005975">
    <property type="term" value="P:carbohydrate metabolic process"/>
    <property type="evidence" value="ECO:0007669"/>
    <property type="project" value="InterPro"/>
</dbReference>
<name>A0A2H6CQL7_TETHA</name>
<dbReference type="InterPro" id="IPR011013">
    <property type="entry name" value="Gal_mutarotase_sf_dom"/>
</dbReference>
<dbReference type="PANTHER" id="PTHR11122">
    <property type="entry name" value="APOSPORY-ASSOCIATED PROTEIN C-RELATED"/>
    <property type="match status" value="1"/>
</dbReference>
<dbReference type="Proteomes" id="UP000236214">
    <property type="component" value="Unassembled WGS sequence"/>
</dbReference>
<dbReference type="EMBL" id="BDEC01000003">
    <property type="protein sequence ID" value="GBD67271.1"/>
    <property type="molecule type" value="Genomic_DNA"/>
</dbReference>
<accession>A0A2H6CQL7</accession>
<organism evidence="1 2">
    <name type="scientific">Tetragenococcus halophilus subsp. halophilus</name>
    <dbReference type="NCBI Taxonomy" id="1513897"/>
    <lineage>
        <taxon>Bacteria</taxon>
        <taxon>Bacillati</taxon>
        <taxon>Bacillota</taxon>
        <taxon>Bacilli</taxon>
        <taxon>Lactobacillales</taxon>
        <taxon>Enterococcaceae</taxon>
        <taxon>Tetragenococcus</taxon>
    </lineage>
</organism>
<dbReference type="RefSeq" id="WP_094243514.1">
    <property type="nucleotide sequence ID" value="NZ_BDEC01000003.1"/>
</dbReference>
<reference evidence="1 2" key="1">
    <citation type="submission" date="2016-05" db="EMBL/GenBank/DDBJ databases">
        <title>Whole genome sequencing of Tetragenococcus halophilus subsp. halophilus NISL 7118.</title>
        <authorList>
            <person name="Shiwa Y."/>
            <person name="Nishimura I."/>
            <person name="Yoshikawa H."/>
            <person name="Koyama Y."/>
            <person name="Oguma T."/>
        </authorList>
    </citation>
    <scope>NUCLEOTIDE SEQUENCE [LARGE SCALE GENOMIC DNA]</scope>
    <source>
        <strain evidence="1 2">NISL 7118</strain>
    </source>
</reference>
<dbReference type="GO" id="GO:0016853">
    <property type="term" value="F:isomerase activity"/>
    <property type="evidence" value="ECO:0007669"/>
    <property type="project" value="InterPro"/>
</dbReference>
<proteinExistence type="predicted"/>
<gene>
    <name evidence="1" type="ORF">TEHN7118_0077</name>
</gene>
<evidence type="ECO:0000313" key="2">
    <source>
        <dbReference type="Proteomes" id="UP000236214"/>
    </source>
</evidence>
<protein>
    <recommendedName>
        <fullName evidence="3">Aldose 1-epimerase family protein</fullName>
    </recommendedName>
</protein>
<dbReference type="PANTHER" id="PTHR11122:SF13">
    <property type="entry name" value="GLUCOSE-6-PHOSPHATE 1-EPIMERASE"/>
    <property type="match status" value="1"/>
</dbReference>
<dbReference type="SUPFAM" id="SSF74650">
    <property type="entry name" value="Galactose mutarotase-like"/>
    <property type="match status" value="1"/>
</dbReference>
<dbReference type="Pfam" id="PF01263">
    <property type="entry name" value="Aldose_epim"/>
    <property type="match status" value="1"/>
</dbReference>
<dbReference type="CDD" id="cd09024">
    <property type="entry name" value="Aldose_epim_lacX"/>
    <property type="match status" value="1"/>
</dbReference>
<dbReference type="InterPro" id="IPR008183">
    <property type="entry name" value="Aldose_1/G6P_1-epimerase"/>
</dbReference>
<dbReference type="InterPro" id="IPR037481">
    <property type="entry name" value="LacX"/>
</dbReference>
<evidence type="ECO:0000313" key="1">
    <source>
        <dbReference type="EMBL" id="GBD67271.1"/>
    </source>
</evidence>
<dbReference type="AlphaFoldDB" id="A0A2H6CQL7"/>
<sequence>MAVTIETDHLKAVLNEKGAELASLKRKDADIEYIWQADPNYWKRHAPVLFPIVGSLKDNTYVYKDKSYRLSQHGFARDMVFEVIEQREDSASFRLKNTEETKKVYPFDFELIIGYSLGGDGLTVNYQVKNTTDEEMYFSIGGHPAFNVPLEDHLSFTDYFIDPSPMKSRINLPLKDGLIDLQQRTLGQTNTSIALNHELFKNDALIYETKGLNAFTIRSEKSSHSVTLTFKDFSYVGIWSTYPTQSPFVCLEPWVGIADTTETSGDLTEKVGIQKLAANDTFHTKYAIVVK</sequence>
<evidence type="ECO:0008006" key="3">
    <source>
        <dbReference type="Google" id="ProtNLM"/>
    </source>
</evidence>
<comment type="caution">
    <text evidence="1">The sequence shown here is derived from an EMBL/GenBank/DDBJ whole genome shotgun (WGS) entry which is preliminary data.</text>
</comment>
<dbReference type="InterPro" id="IPR014718">
    <property type="entry name" value="GH-type_carb-bd"/>
</dbReference>
<dbReference type="GO" id="GO:0030246">
    <property type="term" value="F:carbohydrate binding"/>
    <property type="evidence" value="ECO:0007669"/>
    <property type="project" value="InterPro"/>
</dbReference>